<dbReference type="CDD" id="cd09736">
    <property type="entry name" value="Csy2_I-F"/>
    <property type="match status" value="1"/>
</dbReference>
<evidence type="ECO:0000313" key="2">
    <source>
        <dbReference type="Proteomes" id="UP000470051"/>
    </source>
</evidence>
<sequence length="323" mass="37010">MSYLIVLRHIKVENANAITGITYGFPAITHFLGFTHALSRKLQQSHDLRLENCGVICHNHQLHAYQSDPIRDKVFALTRNPLTKEAKTAAFNEEGRMHMTVSLLIECIGEIENGDEGTRNLEKHLWEICQIQRLAGGTITEIAKVDIIAFPQREQATRKLMRRLLPGFALLDRSELLTKHYEELKQDNPQAEMIDAWLDFSAIKMRAIPKQDDKQPEIGDPAYWEYVPKPASGYLVPLMTGYQAISPLYPAGKVDKTRDPNAPFCFVEAIYGVGEWKSPHRIDDIRQLLWCYDYQEGEGVYRCCNQQTVSRQSKPNKKVRIID</sequence>
<reference evidence="1 2" key="1">
    <citation type="submission" date="2019-12" db="EMBL/GenBank/DDBJ databases">
        <title>Engineering Photorhabdus to improve their lethality against agricultural pests.</title>
        <authorList>
            <person name="Machado R.A.R."/>
        </authorList>
    </citation>
    <scope>NUCLEOTIDE SEQUENCE [LARGE SCALE GENOMIC DNA]</scope>
    <source>
        <strain evidence="1 2">M-HU2</strain>
    </source>
</reference>
<dbReference type="NCBIfam" id="TIGR02565">
    <property type="entry name" value="cas_Csy2"/>
    <property type="match status" value="1"/>
</dbReference>
<proteinExistence type="predicted"/>
<dbReference type="Pfam" id="PF09614">
    <property type="entry name" value="Cas_Csy2"/>
    <property type="match status" value="1"/>
</dbReference>
<protein>
    <submittedName>
        <fullName evidence="1">Type I-F CRISPR-associated protein Csy2</fullName>
    </submittedName>
</protein>
<organism evidence="1 2">
    <name type="scientific">Photorhabdus kayaii</name>
    <dbReference type="NCBI Taxonomy" id="230088"/>
    <lineage>
        <taxon>Bacteria</taxon>
        <taxon>Pseudomonadati</taxon>
        <taxon>Pseudomonadota</taxon>
        <taxon>Gammaproteobacteria</taxon>
        <taxon>Enterobacterales</taxon>
        <taxon>Morganellaceae</taxon>
        <taxon>Photorhabdus</taxon>
    </lineage>
</organism>
<dbReference type="EMBL" id="WSFE01000012">
    <property type="protein sequence ID" value="NDL25604.1"/>
    <property type="molecule type" value="Genomic_DNA"/>
</dbReference>
<dbReference type="Proteomes" id="UP000470051">
    <property type="component" value="Unassembled WGS sequence"/>
</dbReference>
<evidence type="ECO:0000313" key="1">
    <source>
        <dbReference type="EMBL" id="NDL25604.1"/>
    </source>
</evidence>
<keyword evidence="2" id="KW-1185">Reference proteome</keyword>
<dbReference type="RefSeq" id="WP_113042066.1">
    <property type="nucleotide sequence ID" value="NZ_CAWPKC010000012.1"/>
</dbReference>
<name>A0ABX0B4F8_9GAMM</name>
<accession>A0ABX0B4F8</accession>
<gene>
    <name evidence="1" type="primary">csy2</name>
    <name evidence="1" type="ORF">GPY42_10575</name>
</gene>
<comment type="caution">
    <text evidence="1">The sequence shown here is derived from an EMBL/GenBank/DDBJ whole genome shotgun (WGS) entry which is preliminary data.</text>
</comment>
<dbReference type="InterPro" id="IPR013398">
    <property type="entry name" value="CRISPR-assoc_prot_Csy2"/>
</dbReference>